<organism evidence="1 2">
    <name type="scientific">Pseudarcicella hirudinis</name>
    <dbReference type="NCBI Taxonomy" id="1079859"/>
    <lineage>
        <taxon>Bacteria</taxon>
        <taxon>Pseudomonadati</taxon>
        <taxon>Bacteroidota</taxon>
        <taxon>Cytophagia</taxon>
        <taxon>Cytophagales</taxon>
        <taxon>Flectobacillaceae</taxon>
        <taxon>Pseudarcicella</taxon>
    </lineage>
</organism>
<name>A0A1I5YSE8_9BACT</name>
<reference evidence="1 2" key="1">
    <citation type="submission" date="2016-10" db="EMBL/GenBank/DDBJ databases">
        <authorList>
            <person name="de Groot N.N."/>
        </authorList>
    </citation>
    <scope>NUCLEOTIDE SEQUENCE [LARGE SCALE GENOMIC DNA]</scope>
    <source>
        <strain evidence="2">E92,LMG 26720,CCM 7988</strain>
    </source>
</reference>
<dbReference type="AlphaFoldDB" id="A0A1I5YSE8"/>
<dbReference type="SUPFAM" id="SSF51658">
    <property type="entry name" value="Xylose isomerase-like"/>
    <property type="match status" value="1"/>
</dbReference>
<gene>
    <name evidence="1" type="ORF">SAMN04515674_12127</name>
</gene>
<keyword evidence="2" id="KW-1185">Reference proteome</keyword>
<evidence type="ECO:0000313" key="2">
    <source>
        <dbReference type="Proteomes" id="UP000199306"/>
    </source>
</evidence>
<dbReference type="InterPro" id="IPR036237">
    <property type="entry name" value="Xyl_isomerase-like_sf"/>
</dbReference>
<dbReference type="RefSeq" id="WP_092019679.1">
    <property type="nucleotide sequence ID" value="NZ_FOXH01000021.1"/>
</dbReference>
<protein>
    <recommendedName>
        <fullName evidence="3">Sugar phosphate isomerase/epimerase</fullName>
    </recommendedName>
</protein>
<dbReference type="Gene3D" id="3.20.20.150">
    <property type="entry name" value="Divalent-metal-dependent TIM barrel enzymes"/>
    <property type="match status" value="1"/>
</dbReference>
<accession>A0A1I5YSE8</accession>
<proteinExistence type="predicted"/>
<dbReference type="Proteomes" id="UP000199306">
    <property type="component" value="Unassembled WGS sequence"/>
</dbReference>
<dbReference type="OrthoDB" id="2555274at2"/>
<sequence length="269" mass="31082">MNIKFYAPHWGNTLSFDSFCQNVKSAGYNGVEMDLPFESSEKQAILETLQKHDLELIGQYWQSFESDLEEHAGNYEKYLRNLIEAKPVFINCQTGKDYFSFEQNKKLFDLAAQLSEESGIKIIHETHRGKSLFAAHITQNYLHNIPDLRITLDISHWCNVHESLLADQQAAVGLAISHTDHIHSRIGHPEGPQVNDPRAPEWAEVLQTHLNWWDQIVRIHQKNDTVLTITTEFGPADYMPKLPYTQMPVANQWDINVHMMNLLKERYGV</sequence>
<evidence type="ECO:0000313" key="1">
    <source>
        <dbReference type="EMBL" id="SFQ47040.1"/>
    </source>
</evidence>
<dbReference type="STRING" id="1079859.SAMN04515674_12127"/>
<evidence type="ECO:0008006" key="3">
    <source>
        <dbReference type="Google" id="ProtNLM"/>
    </source>
</evidence>
<dbReference type="EMBL" id="FOXH01000021">
    <property type="protein sequence ID" value="SFQ47040.1"/>
    <property type="molecule type" value="Genomic_DNA"/>
</dbReference>